<evidence type="ECO:0000256" key="1">
    <source>
        <dbReference type="ARBA" id="ARBA00022694"/>
    </source>
</evidence>
<comment type="catalytic activity">
    <reaction evidence="2">
        <text>cytidine(34) in elongator tRNA(Met) + acetate + ATP = N(4)-acetylcytidine(34) in elongator tRNA(Met) + AMP + diphosphate</text>
        <dbReference type="Rhea" id="RHEA:58144"/>
        <dbReference type="Rhea" id="RHEA-COMP:10693"/>
        <dbReference type="Rhea" id="RHEA-COMP:10694"/>
        <dbReference type="ChEBI" id="CHEBI:30089"/>
        <dbReference type="ChEBI" id="CHEBI:30616"/>
        <dbReference type="ChEBI" id="CHEBI:33019"/>
        <dbReference type="ChEBI" id="CHEBI:74900"/>
        <dbReference type="ChEBI" id="CHEBI:82748"/>
        <dbReference type="ChEBI" id="CHEBI:456215"/>
    </reaction>
</comment>
<feature type="binding site" evidence="2">
    <location>
        <position position="183"/>
    </location>
    <ligand>
        <name>ATP</name>
        <dbReference type="ChEBI" id="CHEBI:30616"/>
    </ligand>
</feature>
<comment type="similarity">
    <text evidence="2">Belongs to the TmcAL family.</text>
</comment>
<dbReference type="PANTHER" id="PTHR37825">
    <property type="entry name" value="TRNA(MET) CYTIDINE ACETATE LIGASE"/>
    <property type="match status" value="1"/>
</dbReference>
<protein>
    <recommendedName>
        <fullName evidence="2">tRNA(Met) cytidine acetate ligase</fullName>
        <ecNumber evidence="2">6.3.4.-</ecNumber>
    </recommendedName>
</protein>
<dbReference type="HAMAP" id="MF_01539">
    <property type="entry name" value="TmcAL"/>
    <property type="match status" value="1"/>
</dbReference>
<organism evidence="3 4">
    <name type="scientific">Faecalibacillus intestinalis</name>
    <dbReference type="NCBI Taxonomy" id="1982626"/>
    <lineage>
        <taxon>Bacteria</taxon>
        <taxon>Bacillati</taxon>
        <taxon>Bacillota</taxon>
        <taxon>Erysipelotrichia</taxon>
        <taxon>Erysipelotrichales</taxon>
        <taxon>Coprobacillaceae</taxon>
        <taxon>Faecalibacillus</taxon>
    </lineage>
</organism>
<gene>
    <name evidence="3" type="primary">ylbM</name>
    <name evidence="2" type="synonym">tmcAL</name>
    <name evidence="3" type="ORF">Fi14EGH31_07230</name>
</gene>
<dbReference type="Proteomes" id="UP000593842">
    <property type="component" value="Chromosome"/>
</dbReference>
<dbReference type="InterPro" id="IPR014729">
    <property type="entry name" value="Rossmann-like_a/b/a_fold"/>
</dbReference>
<feature type="binding site" evidence="2">
    <location>
        <position position="158"/>
    </location>
    <ligand>
        <name>ATP</name>
        <dbReference type="ChEBI" id="CHEBI:30616"/>
    </ligand>
</feature>
<dbReference type="GO" id="GO:0006400">
    <property type="term" value="P:tRNA modification"/>
    <property type="evidence" value="ECO:0007669"/>
    <property type="project" value="UniProtKB-UniRule"/>
</dbReference>
<dbReference type="GO" id="GO:0005737">
    <property type="term" value="C:cytoplasm"/>
    <property type="evidence" value="ECO:0007669"/>
    <property type="project" value="UniProtKB-SubCell"/>
</dbReference>
<comment type="subcellular location">
    <subcellularLocation>
        <location evidence="2">Cytoplasm</location>
    </subcellularLocation>
</comment>
<keyword evidence="1 2" id="KW-0819">tRNA processing</keyword>
<keyword evidence="2" id="KW-0820">tRNA-binding</keyword>
<dbReference type="GeneID" id="70579156"/>
<dbReference type="NCBIfam" id="NF010192">
    <property type="entry name" value="PRK13671.1"/>
    <property type="match status" value="1"/>
</dbReference>
<dbReference type="InterPro" id="IPR008513">
    <property type="entry name" value="tRNA(Met)_cyd_acetate_ligase"/>
</dbReference>
<dbReference type="AlphaFoldDB" id="A0A7I8DWN0"/>
<keyword evidence="2" id="KW-0694">RNA-binding</keyword>
<proteinExistence type="inferred from homology"/>
<name>A0A7I8DWN0_9FIRM</name>
<dbReference type="GO" id="GO:0016879">
    <property type="term" value="F:ligase activity, forming carbon-nitrogen bonds"/>
    <property type="evidence" value="ECO:0007669"/>
    <property type="project" value="UniProtKB-UniRule"/>
</dbReference>
<feature type="binding site" evidence="2">
    <location>
        <begin position="7"/>
        <end position="20"/>
    </location>
    <ligand>
        <name>ATP</name>
        <dbReference type="ChEBI" id="CHEBI:30616"/>
    </ligand>
</feature>
<keyword evidence="2" id="KW-0067">ATP-binding</keyword>
<reference evidence="4" key="1">
    <citation type="submission" date="2020-09" db="EMBL/GenBank/DDBJ databases">
        <title>Complete genome sequencing of Faecalibacillus intestinalis strain 14EGH31.</title>
        <authorList>
            <person name="Sakamoto M."/>
            <person name="Murakami T."/>
            <person name="Mori H."/>
        </authorList>
    </citation>
    <scope>NUCLEOTIDE SEQUENCE [LARGE SCALE GENOMIC DNA]</scope>
    <source>
        <strain evidence="4">14EGH31</strain>
    </source>
</reference>
<dbReference type="GO" id="GO:0005524">
    <property type="term" value="F:ATP binding"/>
    <property type="evidence" value="ECO:0007669"/>
    <property type="project" value="UniProtKB-KW"/>
</dbReference>
<comment type="function">
    <text evidence="2">Catalyzes the formation of N(4)-acetylcytidine (ac(4)C) at the wobble position of elongator tRNA(Met), using acetate and ATP as substrates. First activates an acetate ion to form acetyladenylate (Ac-AMP) and then transfers the acetyl group to tRNA to form ac(4)C34.</text>
</comment>
<keyword evidence="2" id="KW-0547">Nucleotide-binding</keyword>
<accession>A0A7I8DWN0</accession>
<dbReference type="SUPFAM" id="SSF52374">
    <property type="entry name" value="Nucleotidylyl transferase"/>
    <property type="match status" value="1"/>
</dbReference>
<dbReference type="Pfam" id="PF05636">
    <property type="entry name" value="HIGH_NTase1"/>
    <property type="match status" value="1"/>
</dbReference>
<dbReference type="EMBL" id="AP024085">
    <property type="protein sequence ID" value="BCL57011.1"/>
    <property type="molecule type" value="Genomic_DNA"/>
</dbReference>
<sequence>MKILGIIVEYNPFHTGHLYHLQKAKEMVKPDLTIAIMSGNYVQRGEVAIIDKFKRSELAIKYGVDLVIELPFAYVCQSADYFCKGAIDLLYHIGITDLVFGSECGDIDTFKEIAYAIKNHPNEYDQYVKNAMKQGLRYPDACNQALSLLLNKSIQTPNDLLGLGYVKEVIENDYPITLHCIKRSNDYHDTTLTKIASATALRKALKEKQDVHDYLLDMSYYDSLYHQNDFFDYLKYQIIIQSPTQLKKIHLVDEGIENLLKKVIFDTNSYEELVNSLTSKRYTKTRIQRMLLHILMNNTKDEIKNCFPIDYIHVLKMNQKGQKYLKTIKKTCSYHIITNLSSYKHPALDLEIKSSKLLSLIDHQMIKKEFQNIPVIELSKR</sequence>
<evidence type="ECO:0000256" key="2">
    <source>
        <dbReference type="HAMAP-Rule" id="MF_01539"/>
    </source>
</evidence>
<dbReference type="EC" id="6.3.4.-" evidence="2"/>
<dbReference type="PANTHER" id="PTHR37825:SF1">
    <property type="entry name" value="TRNA(MET) CYTIDINE ACETATE LIGASE"/>
    <property type="match status" value="1"/>
</dbReference>
<keyword evidence="2" id="KW-0436">Ligase</keyword>
<feature type="binding site" evidence="2">
    <location>
        <position position="101"/>
    </location>
    <ligand>
        <name>ATP</name>
        <dbReference type="ChEBI" id="CHEBI:30616"/>
    </ligand>
</feature>
<dbReference type="RefSeq" id="WP_117788304.1">
    <property type="nucleotide sequence ID" value="NZ_AP024085.1"/>
</dbReference>
<evidence type="ECO:0000313" key="3">
    <source>
        <dbReference type="EMBL" id="BCL57011.1"/>
    </source>
</evidence>
<dbReference type="Gene3D" id="3.40.50.620">
    <property type="entry name" value="HUPs"/>
    <property type="match status" value="1"/>
</dbReference>
<dbReference type="KEGG" id="fit:Fi14EGH31_07230"/>
<dbReference type="NCBIfam" id="NF010191">
    <property type="entry name" value="PRK13670.1"/>
    <property type="match status" value="1"/>
</dbReference>
<keyword evidence="2" id="KW-0963">Cytoplasm</keyword>
<dbReference type="GO" id="GO:0000049">
    <property type="term" value="F:tRNA binding"/>
    <property type="evidence" value="ECO:0007669"/>
    <property type="project" value="UniProtKB-KW"/>
</dbReference>
<comment type="caution">
    <text evidence="2">Lacks conserved residue(s) required for the propagation of feature annotation.</text>
</comment>
<evidence type="ECO:0000313" key="4">
    <source>
        <dbReference type="Proteomes" id="UP000593842"/>
    </source>
</evidence>